<dbReference type="PANTHER" id="PTHR31183:SF1">
    <property type="entry name" value="CILIA- AND FLAGELLA-ASSOCIATED PROTEIN 53"/>
    <property type="match status" value="1"/>
</dbReference>
<dbReference type="GeneTree" id="ENSGT01120000273339"/>
<dbReference type="STRING" id="13616.ENSMODP00000004622"/>
<reference evidence="10" key="3">
    <citation type="submission" date="2025-09" db="UniProtKB">
        <authorList>
            <consortium name="Ensembl"/>
        </authorList>
    </citation>
    <scope>IDENTIFICATION</scope>
</reference>
<keyword evidence="3 8" id="KW-0175">Coiled coil</keyword>
<dbReference type="GO" id="GO:0005856">
    <property type="term" value="C:cytoskeleton"/>
    <property type="evidence" value="ECO:0007669"/>
    <property type="project" value="UniProtKB-ARBA"/>
</dbReference>
<dbReference type="PANTHER" id="PTHR31183">
    <property type="entry name" value="TRICHOPLEIN KERATIN FILAMENT-BINDING PROTEIN FAMILY MEMBER"/>
    <property type="match status" value="1"/>
</dbReference>
<dbReference type="GO" id="GO:0030030">
    <property type="term" value="P:cell projection organization"/>
    <property type="evidence" value="ECO:0007669"/>
    <property type="project" value="UniProtKB-KW"/>
</dbReference>
<feature type="coiled-coil region" evidence="8">
    <location>
        <begin position="206"/>
        <end position="365"/>
    </location>
</feature>
<dbReference type="Ensembl" id="ENSMODT00000004722.4">
    <property type="protein sequence ID" value="ENSMODP00000004622.3"/>
    <property type="gene ID" value="ENSMODG00000003773.4"/>
</dbReference>
<sequence length="507" mass="60978">MDQVQRIVTREVRGPTPGVVAMRAKQPNELTAEKQLRRIRQNAFKKEMIEATIKDHEKFCLNSQWDVHIDKKYINKLVQRKVEDAMQGFLINVEERRKRLRELLEAEENQYLMEIQADEVTKTIQCGQILQKIQKLKEEREKERQNFVAKKRDQQFRQQCEELRILLSLQDKQKVCEERQAQLAFNEELRKQKIIEDNMFIALWESDRLAKERREAEESCEKEKREEQTILCLNAQMASLNAQKEEARRLKREEALLLEKKIAQLKLEEERARQEKRRKMLETRDILQKALQERNERLAQERAEDLYMDNKLLEIALQETRNEAQERRQKKEDSKRETNLYQAYLKELREVERNHEDEADKIIAADVAKIKAKKEAQLMLEKDARKRLMDDVLCTRKLQVIEKLEREAKEKDIDRELIMKGFEELERTSTDNSMRKQKERIDHRTQLLSQIEHQHQKRDAEKLAERKEYEAGLEATKFFNERIQEVLAAQKADQEHIHPFRRTKNFP</sequence>
<dbReference type="Proteomes" id="UP000002280">
    <property type="component" value="Chromosome 3"/>
</dbReference>
<feature type="domain" description="Trichohyalin-plectin-homology" evidence="9">
    <location>
        <begin position="157"/>
        <end position="487"/>
    </location>
</feature>
<keyword evidence="2" id="KW-0970">Cilium biogenesis/degradation</keyword>
<dbReference type="eggNOG" id="ENOG502QRDR">
    <property type="taxonomic scope" value="Eukaryota"/>
</dbReference>
<organism evidence="10 11">
    <name type="scientific">Monodelphis domestica</name>
    <name type="common">Gray short-tailed opossum</name>
    <dbReference type="NCBI Taxonomy" id="13616"/>
    <lineage>
        <taxon>Eukaryota</taxon>
        <taxon>Metazoa</taxon>
        <taxon>Chordata</taxon>
        <taxon>Craniata</taxon>
        <taxon>Vertebrata</taxon>
        <taxon>Euteleostomi</taxon>
        <taxon>Mammalia</taxon>
        <taxon>Metatheria</taxon>
        <taxon>Didelphimorphia</taxon>
        <taxon>Didelphidae</taxon>
        <taxon>Monodelphis</taxon>
    </lineage>
</organism>
<name>F7AAE6_MONDO</name>
<evidence type="ECO:0000256" key="7">
    <source>
        <dbReference type="ARBA" id="ARBA00033773"/>
    </source>
</evidence>
<dbReference type="GeneID" id="100020294"/>
<keyword evidence="11" id="KW-1185">Reference proteome</keyword>
<dbReference type="HOGENOM" id="CLU_036489_1_0_1"/>
<dbReference type="InterPro" id="IPR043597">
    <property type="entry name" value="TPH_dom"/>
</dbReference>
<evidence type="ECO:0000313" key="10">
    <source>
        <dbReference type="Ensembl" id="ENSMODP00000004622.3"/>
    </source>
</evidence>
<evidence type="ECO:0000256" key="8">
    <source>
        <dbReference type="SAM" id="Coils"/>
    </source>
</evidence>
<comment type="subcellular location">
    <subcellularLocation>
        <location evidence="1">Cell projection</location>
        <location evidence="1">Cilium</location>
    </subcellularLocation>
</comment>
<evidence type="ECO:0000256" key="5">
    <source>
        <dbReference type="ARBA" id="ARBA00023273"/>
    </source>
</evidence>
<dbReference type="CTD" id="220136"/>
<dbReference type="Bgee" id="ENSMODG00000003773">
    <property type="expression patterns" value="Expressed in spermatocyte and 12 other cell types or tissues"/>
</dbReference>
<evidence type="ECO:0000259" key="9">
    <source>
        <dbReference type="Pfam" id="PF13868"/>
    </source>
</evidence>
<dbReference type="Pfam" id="PF13868">
    <property type="entry name" value="TPH"/>
    <property type="match status" value="1"/>
</dbReference>
<dbReference type="KEGG" id="mdo:100020294"/>
<dbReference type="FunCoup" id="F7AAE6">
    <property type="interactions" value="4"/>
</dbReference>
<dbReference type="GO" id="GO:0005929">
    <property type="term" value="C:cilium"/>
    <property type="evidence" value="ECO:0007669"/>
    <property type="project" value="UniProtKB-SubCell"/>
</dbReference>
<comment type="similarity">
    <text evidence="6">Belongs to the CFAP53 family.</text>
</comment>
<dbReference type="OMA" id="IQAQHND"/>
<proteinExistence type="inferred from homology"/>
<keyword evidence="5" id="KW-0966">Cell projection</keyword>
<feature type="coiled-coil region" evidence="8">
    <location>
        <begin position="90"/>
        <end position="153"/>
    </location>
</feature>
<evidence type="ECO:0000256" key="6">
    <source>
        <dbReference type="ARBA" id="ARBA00033747"/>
    </source>
</evidence>
<protein>
    <recommendedName>
        <fullName evidence="7">Cilia- and flagella-associated protein 53</fullName>
    </recommendedName>
</protein>
<evidence type="ECO:0000256" key="3">
    <source>
        <dbReference type="ARBA" id="ARBA00023054"/>
    </source>
</evidence>
<evidence type="ECO:0000256" key="4">
    <source>
        <dbReference type="ARBA" id="ARBA00023069"/>
    </source>
</evidence>
<dbReference type="AlphaFoldDB" id="F7AAE6"/>
<evidence type="ECO:0000313" key="11">
    <source>
        <dbReference type="Proteomes" id="UP000002280"/>
    </source>
</evidence>
<evidence type="ECO:0000256" key="2">
    <source>
        <dbReference type="ARBA" id="ARBA00022794"/>
    </source>
</evidence>
<dbReference type="OrthoDB" id="75950at2759"/>
<reference evidence="10 11" key="1">
    <citation type="journal article" date="2007" name="Nature">
        <title>Genome of the marsupial Monodelphis domestica reveals innovation in non-coding sequences.</title>
        <authorList>
            <person name="Mikkelsen T.S."/>
            <person name="Wakefield M.J."/>
            <person name="Aken B."/>
            <person name="Amemiya C.T."/>
            <person name="Chang J.L."/>
            <person name="Duke S."/>
            <person name="Garber M."/>
            <person name="Gentles A.J."/>
            <person name="Goodstadt L."/>
            <person name="Heger A."/>
            <person name="Jurka J."/>
            <person name="Kamal M."/>
            <person name="Mauceli E."/>
            <person name="Searle S.M."/>
            <person name="Sharpe T."/>
            <person name="Baker M.L."/>
            <person name="Batzer M.A."/>
            <person name="Benos P.V."/>
            <person name="Belov K."/>
            <person name="Clamp M."/>
            <person name="Cook A."/>
            <person name="Cuff J."/>
            <person name="Das R."/>
            <person name="Davidow L."/>
            <person name="Deakin J.E."/>
            <person name="Fazzari M.J."/>
            <person name="Glass J.L."/>
            <person name="Grabherr M."/>
            <person name="Greally J.M."/>
            <person name="Gu W."/>
            <person name="Hore T.A."/>
            <person name="Huttley G.A."/>
            <person name="Kleber M."/>
            <person name="Jirtle R.L."/>
            <person name="Koina E."/>
            <person name="Lee J.T."/>
            <person name="Mahony S."/>
            <person name="Marra M.A."/>
            <person name="Miller R.D."/>
            <person name="Nicholls R.D."/>
            <person name="Oda M."/>
            <person name="Papenfuss A.T."/>
            <person name="Parra Z.E."/>
            <person name="Pollock D.D."/>
            <person name="Ray D.A."/>
            <person name="Schein J.E."/>
            <person name="Speed T.P."/>
            <person name="Thompson K."/>
            <person name="VandeBerg J.L."/>
            <person name="Wade C.M."/>
            <person name="Walker J.A."/>
            <person name="Waters P.D."/>
            <person name="Webber C."/>
            <person name="Weidman J.R."/>
            <person name="Xie X."/>
            <person name="Zody M.C."/>
            <person name="Baldwin J."/>
            <person name="Abdouelleil A."/>
            <person name="Abdulkadir J."/>
            <person name="Abebe A."/>
            <person name="Abera B."/>
            <person name="Abreu J."/>
            <person name="Acer S.C."/>
            <person name="Aftuck L."/>
            <person name="Alexander A."/>
            <person name="An P."/>
            <person name="Anderson E."/>
            <person name="Anderson S."/>
            <person name="Arachi H."/>
            <person name="Azer M."/>
            <person name="Bachantsang P."/>
            <person name="Barry A."/>
            <person name="Bayul T."/>
            <person name="Berlin A."/>
            <person name="Bessette D."/>
            <person name="Bloom T."/>
            <person name="Bloom T."/>
            <person name="Boguslavskiy L."/>
            <person name="Bonnet C."/>
            <person name="Boukhgalter B."/>
            <person name="Bourzgui I."/>
            <person name="Brown A."/>
            <person name="Cahill P."/>
            <person name="Channer S."/>
            <person name="Cheshatsang Y."/>
            <person name="Chuda L."/>
            <person name="Citroen M."/>
            <person name="Collymore A."/>
            <person name="Cooke P."/>
            <person name="Costello M."/>
            <person name="D'Aco K."/>
            <person name="Daza R."/>
            <person name="De Haan G."/>
            <person name="DeGray S."/>
            <person name="DeMaso C."/>
            <person name="Dhargay N."/>
            <person name="Dooley K."/>
            <person name="Dooley E."/>
            <person name="Doricent M."/>
            <person name="Dorje P."/>
            <person name="Dorjee K."/>
            <person name="Dupes A."/>
            <person name="Elong R."/>
            <person name="Falk J."/>
            <person name="Farina A."/>
            <person name="Faro S."/>
            <person name="Ferguson D."/>
            <person name="Fisher S."/>
            <person name="Foley C.D."/>
            <person name="Franke A."/>
            <person name="Friedrich D."/>
            <person name="Gadbois L."/>
            <person name="Gearin G."/>
            <person name="Gearin C.R."/>
            <person name="Giannoukos G."/>
            <person name="Goode T."/>
            <person name="Graham J."/>
            <person name="Grandbois E."/>
            <person name="Grewal S."/>
            <person name="Gyaltsen K."/>
            <person name="Hafez N."/>
            <person name="Hagos B."/>
            <person name="Hall J."/>
            <person name="Henson C."/>
            <person name="Hollinger A."/>
            <person name="Honan T."/>
            <person name="Huard M.D."/>
            <person name="Hughes L."/>
            <person name="Hurhula B."/>
            <person name="Husby M.E."/>
            <person name="Kamat A."/>
            <person name="Kanga B."/>
            <person name="Kashin S."/>
            <person name="Khazanovich D."/>
            <person name="Kisner P."/>
            <person name="Lance K."/>
            <person name="Lara M."/>
            <person name="Lee W."/>
            <person name="Lennon N."/>
            <person name="Letendre F."/>
            <person name="LeVine R."/>
            <person name="Lipovsky A."/>
            <person name="Liu X."/>
            <person name="Liu J."/>
            <person name="Liu S."/>
            <person name="Lokyitsang T."/>
            <person name="Lokyitsang Y."/>
            <person name="Lubonja R."/>
            <person name="Lui A."/>
            <person name="MacDonald P."/>
            <person name="Magnisalis V."/>
            <person name="Maru K."/>
            <person name="Matthews C."/>
            <person name="McCusker W."/>
            <person name="McDonough S."/>
            <person name="Mehta T."/>
            <person name="Meldrim J."/>
            <person name="Meneus L."/>
            <person name="Mihai O."/>
            <person name="Mihalev A."/>
            <person name="Mihova T."/>
            <person name="Mittelman R."/>
            <person name="Mlenga V."/>
            <person name="Montmayeur A."/>
            <person name="Mulrain L."/>
            <person name="Navidi A."/>
            <person name="Naylor J."/>
            <person name="Negash T."/>
            <person name="Nguyen T."/>
            <person name="Nguyen N."/>
            <person name="Nicol R."/>
            <person name="Norbu C."/>
            <person name="Norbu N."/>
            <person name="Novod N."/>
            <person name="O'Neill B."/>
            <person name="Osman S."/>
            <person name="Markiewicz E."/>
            <person name="Oyono O.L."/>
            <person name="Patti C."/>
            <person name="Phunkhang P."/>
            <person name="Pierre F."/>
            <person name="Priest M."/>
            <person name="Raghuraman S."/>
            <person name="Rege F."/>
            <person name="Reyes R."/>
            <person name="Rise C."/>
            <person name="Rogov P."/>
            <person name="Ross K."/>
            <person name="Ryan E."/>
            <person name="Settipalli S."/>
            <person name="Shea T."/>
            <person name="Sherpa N."/>
            <person name="Shi L."/>
            <person name="Shih D."/>
            <person name="Sparrow T."/>
            <person name="Spaulding J."/>
            <person name="Stalker J."/>
            <person name="Stange-Thomann N."/>
            <person name="Stavropoulos S."/>
            <person name="Stone C."/>
            <person name="Strader C."/>
            <person name="Tesfaye S."/>
            <person name="Thomson T."/>
            <person name="Thoulutsang Y."/>
            <person name="Thoulutsang D."/>
            <person name="Topham K."/>
            <person name="Topping I."/>
            <person name="Tsamla T."/>
            <person name="Vassiliev H."/>
            <person name="Vo A."/>
            <person name="Wangchuk T."/>
            <person name="Wangdi T."/>
            <person name="Weiand M."/>
            <person name="Wilkinson J."/>
            <person name="Wilson A."/>
            <person name="Yadav S."/>
            <person name="Young G."/>
            <person name="Yu Q."/>
            <person name="Zembek L."/>
            <person name="Zhong D."/>
            <person name="Zimmer A."/>
            <person name="Zwirko Z."/>
            <person name="Jaffe D.B."/>
            <person name="Alvarez P."/>
            <person name="Brockman W."/>
            <person name="Butler J."/>
            <person name="Chin C."/>
            <person name="Gnerre S."/>
            <person name="MacCallum I."/>
            <person name="Graves J.A."/>
            <person name="Ponting C.P."/>
            <person name="Breen M."/>
            <person name="Samollow P.B."/>
            <person name="Lander E.S."/>
            <person name="Lindblad-Toh K."/>
        </authorList>
    </citation>
    <scope>NUCLEOTIDE SEQUENCE [LARGE SCALE GENOMIC DNA]</scope>
</reference>
<reference evidence="10" key="2">
    <citation type="submission" date="2025-08" db="UniProtKB">
        <authorList>
            <consortium name="Ensembl"/>
        </authorList>
    </citation>
    <scope>IDENTIFICATION</scope>
</reference>
<dbReference type="InParanoid" id="F7AAE6"/>
<gene>
    <name evidence="10" type="primary">CFAP53</name>
</gene>
<keyword evidence="4" id="KW-0969">Cilium</keyword>
<dbReference type="RefSeq" id="XP_001372850.2">
    <property type="nucleotide sequence ID" value="XM_001372813.5"/>
</dbReference>
<accession>F7AAE6</accession>
<dbReference type="InterPro" id="IPR043596">
    <property type="entry name" value="CFAP53/TCHP"/>
</dbReference>
<evidence type="ECO:0000256" key="1">
    <source>
        <dbReference type="ARBA" id="ARBA00004138"/>
    </source>
</evidence>